<feature type="region of interest" description="Disordered" evidence="1">
    <location>
        <begin position="292"/>
        <end position="317"/>
    </location>
</feature>
<feature type="compositionally biased region" description="Basic residues" evidence="1">
    <location>
        <begin position="520"/>
        <end position="530"/>
    </location>
</feature>
<reference evidence="2 3" key="1">
    <citation type="submission" date="2019-06" db="EMBL/GenBank/DDBJ databases">
        <title>A chromosome-scale genome assembly of the striped catfish, Pangasianodon hypophthalmus.</title>
        <authorList>
            <person name="Wen M."/>
            <person name="Zahm M."/>
            <person name="Roques C."/>
            <person name="Cabau C."/>
            <person name="Klopp C."/>
            <person name="Donnadieu C."/>
            <person name="Jouanno E."/>
            <person name="Avarre J.-C."/>
            <person name="Campet M."/>
            <person name="Ha T.T.T."/>
            <person name="Dugue R."/>
            <person name="Lampietro C."/>
            <person name="Louis A."/>
            <person name="Herpin A."/>
            <person name="Echchiki A."/>
            <person name="Berthelot C."/>
            <person name="Parey E."/>
            <person name="Roest-Crollius H."/>
            <person name="Braasch I."/>
            <person name="Postlethwait J."/>
            <person name="Bobe J."/>
            <person name="Montfort J."/>
            <person name="Bouchez O."/>
            <person name="Begum T."/>
            <person name="Schartl M."/>
            <person name="Guiguen Y."/>
        </authorList>
    </citation>
    <scope>NUCLEOTIDE SEQUENCE [LARGE SCALE GENOMIC DNA]</scope>
    <source>
        <strain evidence="2 3">Indonesia</strain>
        <tissue evidence="2">Blood</tissue>
    </source>
</reference>
<dbReference type="PANTHER" id="PTHR22045">
    <property type="entry name" value="PROLINE AND SERINE-RICH PROTEIN 3"/>
    <property type="match status" value="1"/>
</dbReference>
<feature type="compositionally biased region" description="Polar residues" evidence="1">
    <location>
        <begin position="46"/>
        <end position="65"/>
    </location>
</feature>
<feature type="compositionally biased region" description="Polar residues" evidence="1">
    <location>
        <begin position="86"/>
        <end position="112"/>
    </location>
</feature>
<dbReference type="AlphaFoldDB" id="A0A5N5M686"/>
<feature type="compositionally biased region" description="Polar residues" evidence="1">
    <location>
        <begin position="365"/>
        <end position="379"/>
    </location>
</feature>
<keyword evidence="3" id="KW-1185">Reference proteome</keyword>
<feature type="compositionally biased region" description="Pro residues" evidence="1">
    <location>
        <begin position="602"/>
        <end position="613"/>
    </location>
</feature>
<dbReference type="Proteomes" id="UP000327468">
    <property type="component" value="Chromosome 14"/>
</dbReference>
<name>A0A5N5M686_PANHP</name>
<dbReference type="InterPro" id="IPR037646">
    <property type="entry name" value="PROSER3"/>
</dbReference>
<feature type="compositionally biased region" description="Basic and acidic residues" evidence="1">
    <location>
        <begin position="488"/>
        <end position="497"/>
    </location>
</feature>
<feature type="region of interest" description="Disordered" evidence="1">
    <location>
        <begin position="245"/>
        <end position="264"/>
    </location>
</feature>
<feature type="compositionally biased region" description="Low complexity" evidence="1">
    <location>
        <begin position="250"/>
        <end position="264"/>
    </location>
</feature>
<dbReference type="PANTHER" id="PTHR22045:SF6">
    <property type="entry name" value="PROLINE AND SERINE-RICH PROTEIN 3"/>
    <property type="match status" value="1"/>
</dbReference>
<feature type="compositionally biased region" description="Basic residues" evidence="1">
    <location>
        <begin position="29"/>
        <end position="38"/>
    </location>
</feature>
<feature type="compositionally biased region" description="Basic and acidic residues" evidence="1">
    <location>
        <begin position="129"/>
        <end position="147"/>
    </location>
</feature>
<feature type="compositionally biased region" description="Low complexity" evidence="1">
    <location>
        <begin position="161"/>
        <end position="176"/>
    </location>
</feature>
<feature type="region of interest" description="Disordered" evidence="1">
    <location>
        <begin position="1"/>
        <end position="177"/>
    </location>
</feature>
<evidence type="ECO:0000313" key="2">
    <source>
        <dbReference type="EMBL" id="KAB5550549.1"/>
    </source>
</evidence>
<gene>
    <name evidence="2" type="ORF">PHYPO_G00054970</name>
</gene>
<accession>A0A5N5M686</accession>
<protein>
    <recommendedName>
        <fullName evidence="4">Proline and serine-rich protein 3</fullName>
    </recommendedName>
</protein>
<organism evidence="2 3">
    <name type="scientific">Pangasianodon hypophthalmus</name>
    <name type="common">Striped catfish</name>
    <name type="synonym">Helicophagus hypophthalmus</name>
    <dbReference type="NCBI Taxonomy" id="310915"/>
    <lineage>
        <taxon>Eukaryota</taxon>
        <taxon>Metazoa</taxon>
        <taxon>Chordata</taxon>
        <taxon>Craniata</taxon>
        <taxon>Vertebrata</taxon>
        <taxon>Euteleostomi</taxon>
        <taxon>Actinopterygii</taxon>
        <taxon>Neopterygii</taxon>
        <taxon>Teleostei</taxon>
        <taxon>Ostariophysi</taxon>
        <taxon>Siluriformes</taxon>
        <taxon>Pangasiidae</taxon>
        <taxon>Pangasianodon</taxon>
    </lineage>
</organism>
<evidence type="ECO:0008006" key="4">
    <source>
        <dbReference type="Google" id="ProtNLM"/>
    </source>
</evidence>
<proteinExistence type="predicted"/>
<sequence length="670" mass="73722">MKSSEAVFTKKNPFPPESHRTKSHYSPSRAKKIPKQQKKLALSPVRFTQSASPPESPPHTASLSPEDQRFLEGSHRVLLCPPPSVKGQQNFSESWPSTDQSSSPGSTDVQHPQHTRTSRMQEPSVLAKYIERFRYGRPQSRGERQKLAADGADDQPFWWMSSNPSQPSSSTPTQTSKECFRGSFECRNDDTGSVQDLLRHQADTSLSPSTGLLDLSALALSDSSHCEQGEPEVLQLQERARRLLQRSEHSLSSGSSGVPISSEGLGCSDFSSPLSVDEPIRKPTVPSLIDTANLITPRGPLPSATAPGPVGSRPRPEDDILFQWRLRRKMEQARQWSHTSSHSSALHQPLLSRLAMQIQPRLSFTSTPVEATGSVSTPASCPVPEPMPSSSTQVHPASSIHTKVESITQSHLVSVPPCEREKGTKQPQTAHSFPQPCLRGQVCSSESSGELCSEKQYSSSPSPSPQPAEISEGDGSQGRGGMQSSGRLDGERGKENKSVPFTRKKKLDRHVGDGDVVERNRHRVKARDRHTRGQEKFHSKNKENSRHRENPSSTRGVRPQDSPSPIHNTLGQVVSEVLFPGADSPVQPRTPHSSTSPIYTAPAPPHSPAPPPQHSSQPSEVIGQLMQEAQDSDGLEFEDDPLLLVLRQQRKWVKEQLCEVDMMLDKFHED</sequence>
<comment type="caution">
    <text evidence="2">The sequence shown here is derived from an EMBL/GenBank/DDBJ whole genome shotgun (WGS) entry which is preliminary data.</text>
</comment>
<feature type="region of interest" description="Disordered" evidence="1">
    <location>
        <begin position="450"/>
        <end position="634"/>
    </location>
</feature>
<feature type="compositionally biased region" description="Polar residues" evidence="1">
    <location>
        <begin position="551"/>
        <end position="572"/>
    </location>
</feature>
<feature type="compositionally biased region" description="Basic and acidic residues" evidence="1">
    <location>
        <begin position="66"/>
        <end position="75"/>
    </location>
</feature>
<feature type="region of interest" description="Disordered" evidence="1">
    <location>
        <begin position="365"/>
        <end position="437"/>
    </location>
</feature>
<evidence type="ECO:0000313" key="3">
    <source>
        <dbReference type="Proteomes" id="UP000327468"/>
    </source>
</evidence>
<feature type="compositionally biased region" description="Polar residues" evidence="1">
    <location>
        <begin position="388"/>
        <end position="412"/>
    </location>
</feature>
<dbReference type="EMBL" id="VFJC01000015">
    <property type="protein sequence ID" value="KAB5550549.1"/>
    <property type="molecule type" value="Genomic_DNA"/>
</dbReference>
<feature type="compositionally biased region" description="Basic and acidic residues" evidence="1">
    <location>
        <begin position="531"/>
        <end position="550"/>
    </location>
</feature>
<feature type="compositionally biased region" description="Basic and acidic residues" evidence="1">
    <location>
        <begin position="509"/>
        <end position="519"/>
    </location>
</feature>
<evidence type="ECO:0000256" key="1">
    <source>
        <dbReference type="SAM" id="MobiDB-lite"/>
    </source>
</evidence>